<dbReference type="PANTHER" id="PTHR35789:SF1">
    <property type="entry name" value="SPORE GERMINATION PROTEIN B3"/>
    <property type="match status" value="1"/>
</dbReference>
<evidence type="ECO:0000256" key="1">
    <source>
        <dbReference type="ARBA" id="ARBA00004635"/>
    </source>
</evidence>
<reference evidence="11 12" key="1">
    <citation type="submission" date="2019-04" db="EMBL/GenBank/DDBJ databases">
        <title>Genome sequencing of Clostridium botulinum Groups I-IV and Clostridium butyricum.</title>
        <authorList>
            <person name="Brunt J."/>
            <person name="Van Vliet A.H.M."/>
            <person name="Stringer S.C."/>
            <person name="Carter A.T."/>
            <person name="Peck M.W."/>
        </authorList>
    </citation>
    <scope>NUCLEOTIDE SEQUENCE [LARGE SCALE GENOMIC DNA]</scope>
    <source>
        <strain evidence="11 12">IFR 18/094</strain>
    </source>
</reference>
<dbReference type="Pfam" id="PF25198">
    <property type="entry name" value="Spore_GerAC_N"/>
    <property type="match status" value="1"/>
</dbReference>
<dbReference type="PANTHER" id="PTHR35789">
    <property type="entry name" value="SPORE GERMINATION PROTEIN B3"/>
    <property type="match status" value="1"/>
</dbReference>
<organism evidence="11 12">
    <name type="scientific">Clostridium niameyense</name>
    <dbReference type="NCBI Taxonomy" id="1622073"/>
    <lineage>
        <taxon>Bacteria</taxon>
        <taxon>Bacillati</taxon>
        <taxon>Bacillota</taxon>
        <taxon>Clostridia</taxon>
        <taxon>Eubacteriales</taxon>
        <taxon>Clostridiaceae</taxon>
        <taxon>Clostridium</taxon>
    </lineage>
</organism>
<evidence type="ECO:0000259" key="9">
    <source>
        <dbReference type="Pfam" id="PF05504"/>
    </source>
</evidence>
<dbReference type="GO" id="GO:0009847">
    <property type="term" value="P:spore germination"/>
    <property type="evidence" value="ECO:0007669"/>
    <property type="project" value="InterPro"/>
</dbReference>
<evidence type="ECO:0000256" key="3">
    <source>
        <dbReference type="ARBA" id="ARBA00022544"/>
    </source>
</evidence>
<keyword evidence="8" id="KW-1133">Transmembrane helix</keyword>
<keyword evidence="3" id="KW-0309">Germination</keyword>
<dbReference type="InterPro" id="IPR038501">
    <property type="entry name" value="Spore_GerAC_C_sf"/>
</dbReference>
<evidence type="ECO:0000256" key="5">
    <source>
        <dbReference type="ARBA" id="ARBA00023136"/>
    </source>
</evidence>
<name>A0A6M0R865_9CLOT</name>
<evidence type="ECO:0000256" key="6">
    <source>
        <dbReference type="ARBA" id="ARBA00023139"/>
    </source>
</evidence>
<evidence type="ECO:0000313" key="12">
    <source>
        <dbReference type="Proteomes" id="UP000473885"/>
    </source>
</evidence>
<dbReference type="InterPro" id="IPR046953">
    <property type="entry name" value="Spore_GerAC-like_C"/>
</dbReference>
<comment type="similarity">
    <text evidence="2">Belongs to the GerABKC lipoprotein family.</text>
</comment>
<dbReference type="InterPro" id="IPR008844">
    <property type="entry name" value="Spore_GerAC-like"/>
</dbReference>
<dbReference type="NCBIfam" id="TIGR02887">
    <property type="entry name" value="spore_ger_x_C"/>
    <property type="match status" value="1"/>
</dbReference>
<dbReference type="GO" id="GO:0016020">
    <property type="term" value="C:membrane"/>
    <property type="evidence" value="ECO:0007669"/>
    <property type="project" value="UniProtKB-SubCell"/>
</dbReference>
<keyword evidence="4" id="KW-0732">Signal</keyword>
<gene>
    <name evidence="11" type="ORF">FDF74_01080</name>
</gene>
<accession>A0A6M0R865</accession>
<evidence type="ECO:0000256" key="2">
    <source>
        <dbReference type="ARBA" id="ARBA00007886"/>
    </source>
</evidence>
<evidence type="ECO:0000313" key="11">
    <source>
        <dbReference type="EMBL" id="NEZ45799.1"/>
    </source>
</evidence>
<dbReference type="AlphaFoldDB" id="A0A6M0R865"/>
<dbReference type="Pfam" id="PF05504">
    <property type="entry name" value="Spore_GerAC"/>
    <property type="match status" value="1"/>
</dbReference>
<evidence type="ECO:0000259" key="10">
    <source>
        <dbReference type="Pfam" id="PF25198"/>
    </source>
</evidence>
<dbReference type="RefSeq" id="WP_163248196.1">
    <property type="nucleotide sequence ID" value="NZ_SXDP01000001.1"/>
</dbReference>
<evidence type="ECO:0000256" key="8">
    <source>
        <dbReference type="SAM" id="Phobius"/>
    </source>
</evidence>
<keyword evidence="7" id="KW-0449">Lipoprotein</keyword>
<feature type="domain" description="Spore germination protein N-terminal" evidence="10">
    <location>
        <begin position="29"/>
        <end position="200"/>
    </location>
</feature>
<proteinExistence type="inferred from homology"/>
<feature type="domain" description="Spore germination GerAC-like C-terminal" evidence="9">
    <location>
        <begin position="208"/>
        <end position="367"/>
    </location>
</feature>
<evidence type="ECO:0000256" key="7">
    <source>
        <dbReference type="ARBA" id="ARBA00023288"/>
    </source>
</evidence>
<sequence length="373" mass="43309">MKKLTQYRITIILLVIAFINLYYYGGDVRFIEELDIPSGIGYDIENHLDGINYYAIPIDSYIYTPTGVVKDVIHVGKGETLLKTRQYRQRSSNRKFLLGNEKVYLISEKMANRGIDDLSNLLYFIPNVNPSAVFLVCSGKPEEILKYKINGYPTSSDYIYEIVKNLVQYNFFPKEKYDIKNIYMDLNSEGKNLVLPYIEIKEDGLEITGMGIFKGDKMVTKINSEELQTMNLLRENKTKGIISIINDPDNYAEVDCYVKRKAKCYRENGRYKFIINLKIDGDVINYKSNKYRLSSEKADKELKDNLEKNLHISTEEFISKMQKQYKVDVLGLGNLAASKYGRHSKTNWNKVIMDSEIKVNTDIKIIRKERLEK</sequence>
<evidence type="ECO:0000256" key="4">
    <source>
        <dbReference type="ARBA" id="ARBA00022729"/>
    </source>
</evidence>
<protein>
    <submittedName>
        <fullName evidence="11">Ger(X)C family spore germination protein</fullName>
    </submittedName>
</protein>
<feature type="transmembrane region" description="Helical" evidence="8">
    <location>
        <begin position="7"/>
        <end position="25"/>
    </location>
</feature>
<dbReference type="Gene3D" id="3.30.300.210">
    <property type="entry name" value="Nutrient germinant receptor protein C, domain 3"/>
    <property type="match status" value="1"/>
</dbReference>
<dbReference type="InterPro" id="IPR057336">
    <property type="entry name" value="GerAC_N"/>
</dbReference>
<dbReference type="EMBL" id="SXDP01000001">
    <property type="protein sequence ID" value="NEZ45799.1"/>
    <property type="molecule type" value="Genomic_DNA"/>
</dbReference>
<keyword evidence="5 8" id="KW-0472">Membrane</keyword>
<keyword evidence="6" id="KW-0564">Palmitate</keyword>
<dbReference type="Proteomes" id="UP000473885">
    <property type="component" value="Unassembled WGS sequence"/>
</dbReference>
<comment type="caution">
    <text evidence="11">The sequence shown here is derived from an EMBL/GenBank/DDBJ whole genome shotgun (WGS) entry which is preliminary data.</text>
</comment>
<keyword evidence="8" id="KW-0812">Transmembrane</keyword>
<keyword evidence="12" id="KW-1185">Reference proteome</keyword>
<comment type="subcellular location">
    <subcellularLocation>
        <location evidence="1">Membrane</location>
        <topology evidence="1">Lipid-anchor</topology>
    </subcellularLocation>
</comment>